<dbReference type="AlphaFoldDB" id="A0A0P1I5Z7"/>
<reference evidence="2" key="1">
    <citation type="submission" date="2015-09" db="EMBL/GenBank/DDBJ databases">
        <authorList>
            <person name="Rodrigo-Torres Lidia"/>
            <person name="Arahal R.David."/>
        </authorList>
    </citation>
    <scope>NUCLEOTIDE SEQUENCE [LARGE SCALE GENOMIC DNA]</scope>
    <source>
        <strain evidence="2">CECT 7735</strain>
    </source>
</reference>
<proteinExistence type="predicted"/>
<accession>A0A0P1I5Z7</accession>
<dbReference type="STRING" id="1715693.PH7735_01470"/>
<name>A0A0P1I5Z7_9RHOB</name>
<dbReference type="Proteomes" id="UP000051870">
    <property type="component" value="Unassembled WGS sequence"/>
</dbReference>
<evidence type="ECO:0000313" key="1">
    <source>
        <dbReference type="EMBL" id="CUJ92327.1"/>
    </source>
</evidence>
<dbReference type="RefSeq" id="WP_058310592.1">
    <property type="nucleotide sequence ID" value="NZ_CYTW01000001.1"/>
</dbReference>
<dbReference type="InterPro" id="IPR029044">
    <property type="entry name" value="Nucleotide-diphossugar_trans"/>
</dbReference>
<gene>
    <name evidence="1" type="ORF">PH7735_01470</name>
</gene>
<evidence type="ECO:0000313" key="2">
    <source>
        <dbReference type="Proteomes" id="UP000051870"/>
    </source>
</evidence>
<dbReference type="EMBL" id="CYTW01000001">
    <property type="protein sequence ID" value="CUJ92327.1"/>
    <property type="molecule type" value="Genomic_DNA"/>
</dbReference>
<keyword evidence="2" id="KW-1185">Reference proteome</keyword>
<sequence length="334" mass="38413">MARTASKQQSFNILIVGQAGRLQYEAVLFVASLRAMSPDFDGRIIIAEPQPGPLWPQDPRIHQDSVRTFLENFGAEIVPFHSTHFGHTYAYGNKIEALSVLPEGEPFVFFDTDTLVTGDLMSVPFDFERPSASKRVEGTWPTLELYGPGYTETWKSLYDKFDLDFESSLDLSQPDEYWRRYLYFNAGFFYYKCPKLFGDRFTQFATAIRDDAPEALVCQPLHPWLDQIALPLVIHSFGGGRDALPDGYLDGDVTCHYRLLPLLYARESDKVVEVLEEVSAPNKVKKVLKQHDAMKRMIYQGRGQKVRDLFDQDHLPRKEQAIRNTIKRNGFWLR</sequence>
<protein>
    <recommendedName>
        <fullName evidence="3">Glycosyl transferase family 8</fullName>
    </recommendedName>
</protein>
<evidence type="ECO:0008006" key="3">
    <source>
        <dbReference type="Google" id="ProtNLM"/>
    </source>
</evidence>
<organism evidence="1 2">
    <name type="scientific">Shimia thalassica</name>
    <dbReference type="NCBI Taxonomy" id="1715693"/>
    <lineage>
        <taxon>Bacteria</taxon>
        <taxon>Pseudomonadati</taxon>
        <taxon>Pseudomonadota</taxon>
        <taxon>Alphaproteobacteria</taxon>
        <taxon>Rhodobacterales</taxon>
        <taxon>Roseobacteraceae</taxon>
    </lineage>
</organism>
<dbReference type="SUPFAM" id="SSF53448">
    <property type="entry name" value="Nucleotide-diphospho-sugar transferases"/>
    <property type="match status" value="1"/>
</dbReference>
<dbReference type="GeneID" id="83880523"/>